<dbReference type="GO" id="GO:0005042">
    <property type="term" value="F:netrin receptor activity"/>
    <property type="evidence" value="ECO:0007669"/>
    <property type="project" value="UniProtKB-UniRule"/>
</dbReference>
<feature type="compositionally biased region" description="Low complexity" evidence="2">
    <location>
        <begin position="435"/>
        <end position="447"/>
    </location>
</feature>
<dbReference type="SMART" id="SM00218">
    <property type="entry name" value="ZU5"/>
    <property type="match status" value="1"/>
</dbReference>
<dbReference type="InterPro" id="IPR037936">
    <property type="entry name" value="UNC5A-D"/>
</dbReference>
<keyword evidence="6" id="KW-1185">Reference proteome</keyword>
<dbReference type="Gene3D" id="2.60.220.30">
    <property type="match status" value="1"/>
</dbReference>
<organism evidence="5 6">
    <name type="scientific">Stichopus japonicus</name>
    <name type="common">Sea cucumber</name>
    <dbReference type="NCBI Taxonomy" id="307972"/>
    <lineage>
        <taxon>Eukaryota</taxon>
        <taxon>Metazoa</taxon>
        <taxon>Echinodermata</taxon>
        <taxon>Eleutherozoa</taxon>
        <taxon>Echinozoa</taxon>
        <taxon>Holothuroidea</taxon>
        <taxon>Aspidochirotacea</taxon>
        <taxon>Aspidochirotida</taxon>
        <taxon>Stichopodidae</taxon>
        <taxon>Apostichopus</taxon>
    </lineage>
</organism>
<evidence type="ECO:0000313" key="5">
    <source>
        <dbReference type="EMBL" id="PIK39293.1"/>
    </source>
</evidence>
<feature type="region of interest" description="Disordered" evidence="2">
    <location>
        <begin position="515"/>
        <end position="616"/>
    </location>
</feature>
<evidence type="ECO:0000256" key="1">
    <source>
        <dbReference type="RuleBase" id="RU367033"/>
    </source>
</evidence>
<keyword evidence="1 5" id="KW-0675">Receptor</keyword>
<dbReference type="SMART" id="SM00005">
    <property type="entry name" value="DEATH"/>
    <property type="match status" value="1"/>
</dbReference>
<feature type="compositionally biased region" description="Basic and acidic residues" evidence="2">
    <location>
        <begin position="454"/>
        <end position="478"/>
    </location>
</feature>
<feature type="compositionally biased region" description="Polar residues" evidence="2">
    <location>
        <begin position="519"/>
        <end position="532"/>
    </location>
</feature>
<proteinExistence type="inferred from homology"/>
<feature type="compositionally biased region" description="Basic residues" evidence="2">
    <location>
        <begin position="479"/>
        <end position="491"/>
    </location>
</feature>
<evidence type="ECO:0000313" key="6">
    <source>
        <dbReference type="Proteomes" id="UP000230750"/>
    </source>
</evidence>
<dbReference type="PROSITE" id="PS51145">
    <property type="entry name" value="ZU5"/>
    <property type="match status" value="1"/>
</dbReference>
<gene>
    <name evidence="5" type="ORF">BSL78_23865</name>
</gene>
<reference evidence="5 6" key="1">
    <citation type="journal article" date="2017" name="PLoS Biol.">
        <title>The sea cucumber genome provides insights into morphological evolution and visceral regeneration.</title>
        <authorList>
            <person name="Zhang X."/>
            <person name="Sun L."/>
            <person name="Yuan J."/>
            <person name="Sun Y."/>
            <person name="Gao Y."/>
            <person name="Zhang L."/>
            <person name="Li S."/>
            <person name="Dai H."/>
            <person name="Hamel J.F."/>
            <person name="Liu C."/>
            <person name="Yu Y."/>
            <person name="Liu S."/>
            <person name="Lin W."/>
            <person name="Guo K."/>
            <person name="Jin S."/>
            <person name="Xu P."/>
            <person name="Storey K.B."/>
            <person name="Huan P."/>
            <person name="Zhang T."/>
            <person name="Zhou Y."/>
            <person name="Zhang J."/>
            <person name="Lin C."/>
            <person name="Li X."/>
            <person name="Xing L."/>
            <person name="Huo D."/>
            <person name="Sun M."/>
            <person name="Wang L."/>
            <person name="Mercier A."/>
            <person name="Li F."/>
            <person name="Yang H."/>
            <person name="Xiang J."/>
        </authorList>
    </citation>
    <scope>NUCLEOTIDE SEQUENCE [LARGE SCALE GENOMIC DNA]</scope>
    <source>
        <strain evidence="5">Shaxun</strain>
        <tissue evidence="5">Muscle</tissue>
    </source>
</reference>
<dbReference type="Proteomes" id="UP000230750">
    <property type="component" value="Unassembled WGS sequence"/>
</dbReference>
<feature type="compositionally biased region" description="Basic and acidic residues" evidence="2">
    <location>
        <begin position="399"/>
        <end position="434"/>
    </location>
</feature>
<dbReference type="SUPFAM" id="SSF47986">
    <property type="entry name" value="DEATH domain"/>
    <property type="match status" value="1"/>
</dbReference>
<dbReference type="InterPro" id="IPR000488">
    <property type="entry name" value="Death_dom"/>
</dbReference>
<dbReference type="PANTHER" id="PTHR12582">
    <property type="entry name" value="NETRIN RECEPTOR UNC5"/>
    <property type="match status" value="1"/>
</dbReference>
<evidence type="ECO:0000259" key="3">
    <source>
        <dbReference type="PROSITE" id="PS50017"/>
    </source>
</evidence>
<dbReference type="InterPro" id="IPR000906">
    <property type="entry name" value="ZU5_dom"/>
</dbReference>
<accession>A0A2G8JU82</accession>
<dbReference type="Gene3D" id="1.10.533.10">
    <property type="entry name" value="Death Domain, Fas"/>
    <property type="match status" value="1"/>
</dbReference>
<feature type="compositionally biased region" description="Basic and acidic residues" evidence="2">
    <location>
        <begin position="585"/>
        <end position="601"/>
    </location>
</feature>
<comment type="caution">
    <text evidence="5">The sequence shown here is derived from an EMBL/GenBank/DDBJ whole genome shotgun (WGS) entry which is preliminary data.</text>
</comment>
<dbReference type="OrthoDB" id="5990061at2759"/>
<feature type="region of interest" description="Disordered" evidence="2">
    <location>
        <begin position="276"/>
        <end position="296"/>
    </location>
</feature>
<dbReference type="Pfam" id="PF00531">
    <property type="entry name" value="Death"/>
    <property type="match status" value="1"/>
</dbReference>
<dbReference type="GO" id="GO:0005886">
    <property type="term" value="C:plasma membrane"/>
    <property type="evidence" value="ECO:0007669"/>
    <property type="project" value="UniProtKB-SubCell"/>
</dbReference>
<comment type="similarity">
    <text evidence="1">Belongs to the unc-5 family.</text>
</comment>
<dbReference type="InterPro" id="IPR011029">
    <property type="entry name" value="DEATH-like_dom_sf"/>
</dbReference>
<dbReference type="CDD" id="cd01670">
    <property type="entry name" value="Death"/>
    <property type="match status" value="1"/>
</dbReference>
<keyword evidence="1" id="KW-0393">Immunoglobulin domain</keyword>
<protein>
    <recommendedName>
        <fullName evidence="1">Netrin receptor UNC5</fullName>
    </recommendedName>
</protein>
<evidence type="ECO:0000256" key="2">
    <source>
        <dbReference type="SAM" id="MobiDB-lite"/>
    </source>
</evidence>
<feature type="region of interest" description="Disordered" evidence="2">
    <location>
        <begin position="399"/>
        <end position="491"/>
    </location>
</feature>
<feature type="domain" description="ZU5" evidence="4">
    <location>
        <begin position="5"/>
        <end position="141"/>
    </location>
</feature>
<dbReference type="PROSITE" id="PS50017">
    <property type="entry name" value="DEATH_DOMAIN"/>
    <property type="match status" value="1"/>
</dbReference>
<dbReference type="Pfam" id="PF00791">
    <property type="entry name" value="ZU5"/>
    <property type="match status" value="1"/>
</dbReference>
<dbReference type="PANTHER" id="PTHR12582:SF47">
    <property type="entry name" value="NETRIN RECEPTOR UNC-5"/>
    <property type="match status" value="1"/>
</dbReference>
<name>A0A2G8JU82_STIJA</name>
<evidence type="ECO:0000259" key="4">
    <source>
        <dbReference type="PROSITE" id="PS51145"/>
    </source>
</evidence>
<dbReference type="AlphaFoldDB" id="A0A2G8JU82"/>
<dbReference type="EMBL" id="MRZV01001253">
    <property type="protein sequence ID" value="PIK39293.1"/>
    <property type="molecule type" value="Genomic_DNA"/>
</dbReference>
<keyword evidence="1" id="KW-0217">Developmental protein</keyword>
<comment type="subcellular location">
    <subcellularLocation>
        <location evidence="1">Cell membrane</location>
        <topology evidence="1">Single-pass type I membrane protein</topology>
    </subcellularLocation>
</comment>
<feature type="domain" description="Death" evidence="3">
    <location>
        <begin position="323"/>
        <end position="392"/>
    </location>
</feature>
<comment type="function">
    <text evidence="1">Receptor for netrin required for axon guidance. Mediates axon repulsion of neuronal growth cones in the developing nervous system upon ligand binding.</text>
</comment>
<sequence>MSKSLRAMLMINKEGGRLDIPDTGVSLEIPSGALEGEQIIQMMIIPHHLESESLTFASNSSLVVELLPSNLNLLKPAILTLPHCLVLKKGCEWKAKIYRSHHKKGSEPQWEEQSNTHYKLGEHNCVIEIQRFSWEKIEILDKIVEAKNIVVYAAGRRGLTDSMLLDIGYYWDLATCKEVTKRNNASLLHEQPTVFIKDAKPLTILLDKFEPMTWTCSKGNNPQVISFEKVAISKGTFCTFVLGKTEPQETDTCMCHFKAGQAPNLEDYTFLLKAPDPSSGNVPSTSKRHEDERVGTSTAGIEAPDLVVTTDTIEDLYDKFCREWKTVGRKLNIGEPKLQAIDKDNQDEKEKVYQMLLTWQQSKGNKASYRLLGEAFEAAGLQDLQQFLYKQAGDHHYEQRYGDNSQEGRRLNEEPINQDERPSEVERTPRELHVGSDGLSTSSDLGDQQIKIKNRNEDRERSSSKYDLKHEHLEDSKRKSVSQKRKGVKHKHLYARERERASVGIGQSKIMLATETERASVSQRGGQSTSIMESRESASAGRGREQSKFSLTTGRKSISLKRVKHTHFEDTESKSVSPKRAKHIRFSDGEPPEEHQIEDSHPSSSASDVENTHNRE</sequence>